<feature type="transmembrane region" description="Helical" evidence="2">
    <location>
        <begin position="73"/>
        <end position="100"/>
    </location>
</feature>
<feature type="non-terminal residue" evidence="3">
    <location>
        <position position="1"/>
    </location>
</feature>
<comment type="caution">
    <text evidence="3">The sequence shown here is derived from an EMBL/GenBank/DDBJ whole genome shotgun (WGS) entry which is preliminary data.</text>
</comment>
<evidence type="ECO:0000313" key="3">
    <source>
        <dbReference type="EMBL" id="MBI4210151.1"/>
    </source>
</evidence>
<evidence type="ECO:0000256" key="1">
    <source>
        <dbReference type="SAM" id="MobiDB-lite"/>
    </source>
</evidence>
<keyword evidence="2" id="KW-0812">Transmembrane</keyword>
<sequence length="137" mass="15032">LLNQLFGGRYAPEFYTFVVTGLILPAFIIAIPRTRTVLGIAVASLLVNIGMWYKRFVIVVPALARPGMPGGEWAVYAPTWVEISITAAALAGFMLLFALFSKIFPIISMWEVREGEHVETQTEVPGTKTTSISGENQ</sequence>
<gene>
    <name evidence="3" type="ORF">HY544_01420</name>
</gene>
<protein>
    <recommendedName>
        <fullName evidence="5">Molybdopterin oxidoreductase</fullName>
    </recommendedName>
</protein>
<dbReference type="EMBL" id="JACQPB010000021">
    <property type="protein sequence ID" value="MBI4210151.1"/>
    <property type="molecule type" value="Genomic_DNA"/>
</dbReference>
<feature type="region of interest" description="Disordered" evidence="1">
    <location>
        <begin position="118"/>
        <end position="137"/>
    </location>
</feature>
<dbReference type="AlphaFoldDB" id="A0A8T3YMP3"/>
<name>A0A8T3YMP3_9ARCH</name>
<evidence type="ECO:0000313" key="4">
    <source>
        <dbReference type="Proteomes" id="UP000732298"/>
    </source>
</evidence>
<reference evidence="3" key="1">
    <citation type="submission" date="2020-07" db="EMBL/GenBank/DDBJ databases">
        <title>Huge and variable diversity of episymbiotic CPR bacteria and DPANN archaea in groundwater ecosystems.</title>
        <authorList>
            <person name="He C.Y."/>
            <person name="Keren R."/>
            <person name="Whittaker M."/>
            <person name="Farag I.F."/>
            <person name="Doudna J."/>
            <person name="Cate J.H.D."/>
            <person name="Banfield J.F."/>
        </authorList>
    </citation>
    <scope>NUCLEOTIDE SEQUENCE</scope>
    <source>
        <strain evidence="3">NC_groundwater_1296_Ag_S-0.2um_52_80</strain>
    </source>
</reference>
<keyword evidence="2" id="KW-1133">Transmembrane helix</keyword>
<feature type="compositionally biased region" description="Polar residues" evidence="1">
    <location>
        <begin position="121"/>
        <end position="137"/>
    </location>
</feature>
<evidence type="ECO:0000256" key="2">
    <source>
        <dbReference type="SAM" id="Phobius"/>
    </source>
</evidence>
<proteinExistence type="predicted"/>
<feature type="transmembrane region" description="Helical" evidence="2">
    <location>
        <begin position="14"/>
        <end position="31"/>
    </location>
</feature>
<organism evidence="3 4">
    <name type="scientific">Candidatus Iainarchaeum sp</name>
    <dbReference type="NCBI Taxonomy" id="3101447"/>
    <lineage>
        <taxon>Archaea</taxon>
        <taxon>Candidatus Iainarchaeota</taxon>
        <taxon>Candidatus Iainarchaeia</taxon>
        <taxon>Candidatus Iainarchaeales</taxon>
        <taxon>Candidatus Iainarchaeaceae</taxon>
        <taxon>Candidatus Iainarchaeum</taxon>
    </lineage>
</organism>
<dbReference type="Proteomes" id="UP000732298">
    <property type="component" value="Unassembled WGS sequence"/>
</dbReference>
<accession>A0A8T3YMP3</accession>
<keyword evidence="2" id="KW-0472">Membrane</keyword>
<evidence type="ECO:0008006" key="5">
    <source>
        <dbReference type="Google" id="ProtNLM"/>
    </source>
</evidence>
<feature type="transmembrane region" description="Helical" evidence="2">
    <location>
        <begin position="36"/>
        <end position="53"/>
    </location>
</feature>